<feature type="binding site" evidence="8">
    <location>
        <position position="217"/>
    </location>
    <ligand>
        <name>ATP</name>
        <dbReference type="ChEBI" id="CHEBI:30616"/>
    </ligand>
</feature>
<dbReference type="HAMAP" id="MF_00193">
    <property type="entry name" value="NadE_ammonia_dep"/>
    <property type="match status" value="1"/>
</dbReference>
<sequence length="275" mass="29000">MGTETQDRIAKALGVNRQLARGDEAAELSRRIAFIKATLKRSGCQALVLGISGGVDSLTAGRLCQLAVEQLREEGVAARFIAMRLPYRTQADEHDAQAALAFIRPDEISTANISACVEGLMGSLEAEAAQASPAQVDFVKGNVKARARMMAQYALANFANGLVVGTDHAAEALMGFFTKFGDGACDLAPLSGLTKGQVRRLASAIGAPEQLVFKTPTADLEELVPGKPDEAAYGCSYAEIDAYLLGEPVATQVSAIIEAAYARTAHKRALPYSPA</sequence>
<comment type="catalytic activity">
    <reaction evidence="8 10">
        <text>deamido-NAD(+) + NH4(+) + ATP = AMP + diphosphate + NAD(+) + H(+)</text>
        <dbReference type="Rhea" id="RHEA:21188"/>
        <dbReference type="ChEBI" id="CHEBI:15378"/>
        <dbReference type="ChEBI" id="CHEBI:28938"/>
        <dbReference type="ChEBI" id="CHEBI:30616"/>
        <dbReference type="ChEBI" id="CHEBI:33019"/>
        <dbReference type="ChEBI" id="CHEBI:57540"/>
        <dbReference type="ChEBI" id="CHEBI:58437"/>
        <dbReference type="ChEBI" id="CHEBI:456215"/>
        <dbReference type="EC" id="6.3.1.5"/>
    </reaction>
</comment>
<keyword evidence="13" id="KW-1185">Reference proteome</keyword>
<feature type="binding site" evidence="8">
    <location>
        <position position="171"/>
    </location>
    <ligand>
        <name>Mg(2+)</name>
        <dbReference type="ChEBI" id="CHEBI:18420"/>
    </ligand>
</feature>
<dbReference type="InterPro" id="IPR003694">
    <property type="entry name" value="NAD_synthase"/>
</dbReference>
<dbReference type="Proteomes" id="UP000634530">
    <property type="component" value="Chromosome"/>
</dbReference>
<comment type="pathway">
    <text evidence="8">Cofactor biosynthesis; NAD(+) biosynthesis; NAD(+) from deamido-NAD(+) (ammonia route): step 1/1.</text>
</comment>
<dbReference type="InterPro" id="IPR014729">
    <property type="entry name" value="Rossmann-like_a/b/a_fold"/>
</dbReference>
<keyword evidence="3 8" id="KW-0479">Metal-binding</keyword>
<feature type="binding site" evidence="8">
    <location>
        <begin position="50"/>
        <end position="57"/>
    </location>
    <ligand>
        <name>ATP</name>
        <dbReference type="ChEBI" id="CHEBI:30616"/>
    </ligand>
</feature>
<dbReference type="PANTHER" id="PTHR23090">
    <property type="entry name" value="NH 3 /GLUTAMINE-DEPENDENT NAD + SYNTHETASE"/>
    <property type="match status" value="1"/>
</dbReference>
<protein>
    <recommendedName>
        <fullName evidence="8 10">NH(3)-dependent NAD(+) synthetase</fullName>
        <ecNumber evidence="8 10">6.3.1.5</ecNumber>
    </recommendedName>
</protein>
<keyword evidence="4 8" id="KW-0547">Nucleotide-binding</keyword>
<dbReference type="GO" id="GO:0005524">
    <property type="term" value="F:ATP binding"/>
    <property type="evidence" value="ECO:0007669"/>
    <property type="project" value="UniProtKB-UniRule"/>
</dbReference>
<evidence type="ECO:0000313" key="12">
    <source>
        <dbReference type="EMBL" id="QXI30843.1"/>
    </source>
</evidence>
<evidence type="ECO:0000256" key="5">
    <source>
        <dbReference type="ARBA" id="ARBA00022840"/>
    </source>
</evidence>
<evidence type="ECO:0000256" key="9">
    <source>
        <dbReference type="RuleBase" id="RU003811"/>
    </source>
</evidence>
<evidence type="ECO:0000256" key="8">
    <source>
        <dbReference type="HAMAP-Rule" id="MF_00193"/>
    </source>
</evidence>
<dbReference type="EMBL" id="CP077093">
    <property type="protein sequence ID" value="QXI30843.1"/>
    <property type="molecule type" value="Genomic_DNA"/>
</dbReference>
<proteinExistence type="inferred from homology"/>
<dbReference type="AlphaFoldDB" id="A0A9E6PQR0"/>
<evidence type="ECO:0000256" key="3">
    <source>
        <dbReference type="ARBA" id="ARBA00022723"/>
    </source>
</evidence>
<evidence type="ECO:0000256" key="4">
    <source>
        <dbReference type="ARBA" id="ARBA00022741"/>
    </source>
</evidence>
<feature type="binding site" description="in other chain" evidence="8">
    <location>
        <position position="146"/>
    </location>
    <ligand>
        <name>deamido-NAD(+)</name>
        <dbReference type="ChEBI" id="CHEBI:58437"/>
        <note>ligand shared between two neighboring subunits</note>
    </ligand>
</feature>
<comment type="similarity">
    <text evidence="1 8 9">Belongs to the NAD synthetase family.</text>
</comment>
<dbReference type="KEGG" id="pvw:HU752_013250"/>
<gene>
    <name evidence="8 12" type="primary">nadE</name>
    <name evidence="12" type="ORF">HU752_013250</name>
</gene>
<feature type="binding site" evidence="8">
    <location>
        <position position="195"/>
    </location>
    <ligand>
        <name>ATP</name>
        <dbReference type="ChEBI" id="CHEBI:30616"/>
    </ligand>
</feature>
<keyword evidence="7 8" id="KW-0520">NAD</keyword>
<feature type="binding site" description="in other chain" evidence="8">
    <location>
        <begin position="266"/>
        <end position="267"/>
    </location>
    <ligand>
        <name>deamido-NAD(+)</name>
        <dbReference type="ChEBI" id="CHEBI:58437"/>
        <note>ligand shared between two neighboring subunits</note>
    </ligand>
</feature>
<evidence type="ECO:0000256" key="10">
    <source>
        <dbReference type="RuleBase" id="RU003812"/>
    </source>
</evidence>
<accession>A0A9E6PQR0</accession>
<feature type="binding site" evidence="8">
    <location>
        <position position="166"/>
    </location>
    <ligand>
        <name>ATP</name>
        <dbReference type="ChEBI" id="CHEBI:30616"/>
    </ligand>
</feature>
<name>A0A9E6PQR0_9PSED</name>
<dbReference type="InterPro" id="IPR022310">
    <property type="entry name" value="NAD/GMP_synthase"/>
</dbReference>
<feature type="binding site" evidence="8">
    <location>
        <position position="186"/>
    </location>
    <ligand>
        <name>deamido-NAD(+)</name>
        <dbReference type="ChEBI" id="CHEBI:58437"/>
        <note>ligand shared between two neighboring subunits</note>
    </ligand>
</feature>
<evidence type="ECO:0000256" key="2">
    <source>
        <dbReference type="ARBA" id="ARBA00022598"/>
    </source>
</evidence>
<reference evidence="12 13" key="2">
    <citation type="journal article" date="2021" name="Microorganisms">
        <title>The Ever-Expanding Pseudomonas Genus: Description of 43 New Species and Partition of the Pseudomonas putida Group.</title>
        <authorList>
            <person name="Girard L."/>
            <person name="Lood C."/>
            <person name="Hofte M."/>
            <person name="Vandamme P."/>
            <person name="Rokni-Zadeh H."/>
            <person name="van Noort V."/>
            <person name="Lavigne R."/>
            <person name="De Mot R."/>
        </authorList>
    </citation>
    <scope>NUCLEOTIDE SEQUENCE [LARGE SCALE GENOMIC DNA]</scope>
    <source>
        <strain evidence="12 13">RW8P3</strain>
    </source>
</reference>
<evidence type="ECO:0000256" key="7">
    <source>
        <dbReference type="ARBA" id="ARBA00023027"/>
    </source>
</evidence>
<dbReference type="GO" id="GO:0008795">
    <property type="term" value="F:NAD+ synthase activity"/>
    <property type="evidence" value="ECO:0007669"/>
    <property type="project" value="UniProtKB-UniRule"/>
</dbReference>
<dbReference type="InterPro" id="IPR022926">
    <property type="entry name" value="NH(3)-dep_NAD(+)_synth"/>
</dbReference>
<dbReference type="Pfam" id="PF02540">
    <property type="entry name" value="NAD_synthase"/>
    <property type="match status" value="1"/>
</dbReference>
<comment type="function">
    <text evidence="8">Catalyzes the ATP-dependent amidation of deamido-NAD to form NAD. Uses ammonia as a nitrogen source.</text>
</comment>
<dbReference type="Gene3D" id="3.40.50.620">
    <property type="entry name" value="HUPs"/>
    <property type="match status" value="1"/>
</dbReference>
<keyword evidence="5 8" id="KW-0067">ATP-binding</keyword>
<dbReference type="NCBIfam" id="TIGR00552">
    <property type="entry name" value="nadE"/>
    <property type="match status" value="1"/>
</dbReference>
<dbReference type="PANTHER" id="PTHR23090:SF7">
    <property type="entry name" value="NH(3)-DEPENDENT NAD(+) SYNTHETASE"/>
    <property type="match status" value="1"/>
</dbReference>
<evidence type="ECO:0000313" key="13">
    <source>
        <dbReference type="Proteomes" id="UP000634530"/>
    </source>
</evidence>
<dbReference type="CDD" id="cd00553">
    <property type="entry name" value="NAD_synthase"/>
    <property type="match status" value="1"/>
</dbReference>
<keyword evidence="6 8" id="KW-0460">Magnesium</keyword>
<evidence type="ECO:0000259" key="11">
    <source>
        <dbReference type="Pfam" id="PF02540"/>
    </source>
</evidence>
<feature type="binding site" evidence="8">
    <location>
        <position position="56"/>
    </location>
    <ligand>
        <name>Mg(2+)</name>
        <dbReference type="ChEBI" id="CHEBI:18420"/>
    </ligand>
</feature>
<comment type="subunit">
    <text evidence="8">Homodimer.</text>
</comment>
<feature type="binding site" description="in other chain" evidence="8">
    <location>
        <position position="179"/>
    </location>
    <ligand>
        <name>deamido-NAD(+)</name>
        <dbReference type="ChEBI" id="CHEBI:58437"/>
        <note>ligand shared between two neighboring subunits</note>
    </ligand>
</feature>
<dbReference type="SUPFAM" id="SSF52402">
    <property type="entry name" value="Adenine nucleotide alpha hydrolases-like"/>
    <property type="match status" value="1"/>
</dbReference>
<dbReference type="RefSeq" id="WP_186680002.1">
    <property type="nucleotide sequence ID" value="NZ_CP077093.1"/>
</dbReference>
<evidence type="ECO:0000256" key="6">
    <source>
        <dbReference type="ARBA" id="ARBA00022842"/>
    </source>
</evidence>
<organism evidence="12 13">
    <name type="scientific">Pseudomonas vanderleydeniana</name>
    <dbReference type="NCBI Taxonomy" id="2745495"/>
    <lineage>
        <taxon>Bacteria</taxon>
        <taxon>Pseudomonadati</taxon>
        <taxon>Pseudomonadota</taxon>
        <taxon>Gammaproteobacteria</taxon>
        <taxon>Pseudomonadales</taxon>
        <taxon>Pseudomonadaceae</taxon>
        <taxon>Pseudomonas</taxon>
    </lineage>
</organism>
<keyword evidence="2 8" id="KW-0436">Ligase</keyword>
<dbReference type="NCBIfam" id="NF001979">
    <property type="entry name" value="PRK00768.1"/>
    <property type="match status" value="1"/>
</dbReference>
<reference evidence="12 13" key="1">
    <citation type="journal article" date="2020" name="Microorganisms">
        <title>Reliable Identification of Environmental Pseudomonas Isolates Using the rpoD Gene.</title>
        <authorList>
            <consortium name="The Broad Institute Genome Sequencing Platform"/>
            <person name="Girard L."/>
            <person name="Lood C."/>
            <person name="Rokni-Zadeh H."/>
            <person name="van Noort V."/>
            <person name="Lavigne R."/>
            <person name="De Mot R."/>
        </authorList>
    </citation>
    <scope>NUCLEOTIDE SEQUENCE [LARGE SCALE GENOMIC DNA]</scope>
    <source>
        <strain evidence="12 13">RW8P3</strain>
    </source>
</reference>
<dbReference type="GO" id="GO:0046872">
    <property type="term" value="F:metal ion binding"/>
    <property type="evidence" value="ECO:0007669"/>
    <property type="project" value="UniProtKB-KW"/>
</dbReference>
<dbReference type="GO" id="GO:0004359">
    <property type="term" value="F:glutaminase activity"/>
    <property type="evidence" value="ECO:0007669"/>
    <property type="project" value="InterPro"/>
</dbReference>
<dbReference type="GO" id="GO:0009435">
    <property type="term" value="P:NAD+ biosynthetic process"/>
    <property type="evidence" value="ECO:0007669"/>
    <property type="project" value="UniProtKB-UniRule"/>
</dbReference>
<dbReference type="EC" id="6.3.1.5" evidence="8 10"/>
<dbReference type="GO" id="GO:0003952">
    <property type="term" value="F:NAD+ synthase (glutamine-hydrolyzing) activity"/>
    <property type="evidence" value="ECO:0007669"/>
    <property type="project" value="InterPro"/>
</dbReference>
<dbReference type="GO" id="GO:0005737">
    <property type="term" value="C:cytoplasm"/>
    <property type="evidence" value="ECO:0007669"/>
    <property type="project" value="InterPro"/>
</dbReference>
<evidence type="ECO:0000256" key="1">
    <source>
        <dbReference type="ARBA" id="ARBA00005859"/>
    </source>
</evidence>
<feature type="domain" description="NAD/GMP synthase" evidence="11">
    <location>
        <begin position="29"/>
        <end position="271"/>
    </location>
</feature>